<evidence type="ECO:0000313" key="4">
    <source>
        <dbReference type="EMBL" id="KJA17825.1"/>
    </source>
</evidence>
<dbReference type="Pfam" id="PF10342">
    <property type="entry name" value="Kre9_KNH"/>
    <property type="match status" value="1"/>
</dbReference>
<feature type="chain" id="PRO_5002260515" description="Yeast cell wall synthesis Kre9/Knh1-like N-terminal domain-containing protein" evidence="2">
    <location>
        <begin position="21"/>
        <end position="252"/>
    </location>
</feature>
<evidence type="ECO:0000259" key="3">
    <source>
        <dbReference type="Pfam" id="PF10342"/>
    </source>
</evidence>
<gene>
    <name evidence="4" type="ORF">HYPSUDRAFT_205921</name>
</gene>
<dbReference type="PANTHER" id="PTHR28154:SF1">
    <property type="entry name" value="CELL WALL SYNTHESIS PROTEIN KNH1-RELATED"/>
    <property type="match status" value="1"/>
</dbReference>
<dbReference type="EMBL" id="KN817598">
    <property type="protein sequence ID" value="KJA17825.1"/>
    <property type="molecule type" value="Genomic_DNA"/>
</dbReference>
<feature type="domain" description="Yeast cell wall synthesis Kre9/Knh1-like N-terminal" evidence="3">
    <location>
        <begin position="27"/>
        <end position="117"/>
    </location>
</feature>
<evidence type="ECO:0000256" key="1">
    <source>
        <dbReference type="ARBA" id="ARBA00022729"/>
    </source>
</evidence>
<keyword evidence="5" id="KW-1185">Reference proteome</keyword>
<sequence>MYSIHIFLVLVTLYLGVAQAELFVVQPLEGSTCEANKPCTITWVDNGVRPLLSAVGLSTVGLYTGRQQLVQTIPPVDVSTEHSVTFSPNPSAGANSDTYYIAITSTTLKGNDSIPYSGWSSFFTRVLASSVFLTGMNGSFDTPLPSATSSMPIPSTIPISDGVGTSTRTIGATSKTTVATSTSSRIITSRVNYIQLNFHLHTNINSFDNRDNVTIDINIGIHILNVHSARRLGQWCGGCHYARCEQRFDRER</sequence>
<dbReference type="GO" id="GO:0042546">
    <property type="term" value="P:cell wall biogenesis"/>
    <property type="evidence" value="ECO:0007669"/>
    <property type="project" value="InterPro"/>
</dbReference>
<dbReference type="STRING" id="945553.A0A0D2PC06"/>
<accession>A0A0D2PC06</accession>
<dbReference type="InterPro" id="IPR045328">
    <property type="entry name" value="Kre9/Knh1"/>
</dbReference>
<feature type="signal peptide" evidence="2">
    <location>
        <begin position="1"/>
        <end position="20"/>
    </location>
</feature>
<dbReference type="OMA" id="RATHECP"/>
<keyword evidence="1 2" id="KW-0732">Signal</keyword>
<reference evidence="5" key="1">
    <citation type="submission" date="2014-04" db="EMBL/GenBank/DDBJ databases">
        <title>Evolutionary Origins and Diversification of the Mycorrhizal Mutualists.</title>
        <authorList>
            <consortium name="DOE Joint Genome Institute"/>
            <consortium name="Mycorrhizal Genomics Consortium"/>
            <person name="Kohler A."/>
            <person name="Kuo A."/>
            <person name="Nagy L.G."/>
            <person name="Floudas D."/>
            <person name="Copeland A."/>
            <person name="Barry K.W."/>
            <person name="Cichocki N."/>
            <person name="Veneault-Fourrey C."/>
            <person name="LaButti K."/>
            <person name="Lindquist E.A."/>
            <person name="Lipzen A."/>
            <person name="Lundell T."/>
            <person name="Morin E."/>
            <person name="Murat C."/>
            <person name="Riley R."/>
            <person name="Ohm R."/>
            <person name="Sun H."/>
            <person name="Tunlid A."/>
            <person name="Henrissat B."/>
            <person name="Grigoriev I.V."/>
            <person name="Hibbett D.S."/>
            <person name="Martin F."/>
        </authorList>
    </citation>
    <scope>NUCLEOTIDE SEQUENCE [LARGE SCALE GENOMIC DNA]</scope>
    <source>
        <strain evidence="5">FD-334 SS-4</strain>
    </source>
</reference>
<dbReference type="InterPro" id="IPR018466">
    <property type="entry name" value="Kre9/Knh1-like_N"/>
</dbReference>
<dbReference type="PANTHER" id="PTHR28154">
    <property type="entry name" value="CELL WALL SYNTHESIS PROTEIN KNH1-RELATED"/>
    <property type="match status" value="1"/>
</dbReference>
<dbReference type="Proteomes" id="UP000054270">
    <property type="component" value="Unassembled WGS sequence"/>
</dbReference>
<protein>
    <recommendedName>
        <fullName evidence="3">Yeast cell wall synthesis Kre9/Knh1-like N-terminal domain-containing protein</fullName>
    </recommendedName>
</protein>
<dbReference type="OrthoDB" id="2432613at2759"/>
<organism evidence="4 5">
    <name type="scientific">Hypholoma sublateritium (strain FD-334 SS-4)</name>
    <dbReference type="NCBI Taxonomy" id="945553"/>
    <lineage>
        <taxon>Eukaryota</taxon>
        <taxon>Fungi</taxon>
        <taxon>Dikarya</taxon>
        <taxon>Basidiomycota</taxon>
        <taxon>Agaricomycotina</taxon>
        <taxon>Agaricomycetes</taxon>
        <taxon>Agaricomycetidae</taxon>
        <taxon>Agaricales</taxon>
        <taxon>Agaricineae</taxon>
        <taxon>Strophariaceae</taxon>
        <taxon>Hypholoma</taxon>
    </lineage>
</organism>
<name>A0A0D2PC06_HYPSF</name>
<dbReference type="AlphaFoldDB" id="A0A0D2PC06"/>
<proteinExistence type="predicted"/>
<dbReference type="GO" id="GO:0006078">
    <property type="term" value="P:(1-&gt;6)-beta-D-glucan biosynthetic process"/>
    <property type="evidence" value="ECO:0007669"/>
    <property type="project" value="InterPro"/>
</dbReference>
<evidence type="ECO:0000313" key="5">
    <source>
        <dbReference type="Proteomes" id="UP000054270"/>
    </source>
</evidence>
<evidence type="ECO:0000256" key="2">
    <source>
        <dbReference type="SAM" id="SignalP"/>
    </source>
</evidence>